<dbReference type="InterPro" id="IPR010255">
    <property type="entry name" value="Haem_peroxidase_sf"/>
</dbReference>
<keyword evidence="8 10" id="KW-0408">Iron</keyword>
<keyword evidence="4 10" id="KW-0575">Peroxidase</keyword>
<keyword evidence="10" id="KW-0964">Secreted</keyword>
<dbReference type="EMBL" id="JAFEMO010000003">
    <property type="protein sequence ID" value="KAH7573643.1"/>
    <property type="molecule type" value="Genomic_DNA"/>
</dbReference>
<evidence type="ECO:0000313" key="14">
    <source>
        <dbReference type="Proteomes" id="UP000827721"/>
    </source>
</evidence>
<keyword evidence="7 10" id="KW-0560">Oxidoreductase</keyword>
<comment type="similarity">
    <text evidence="10">Belongs to the peroxidase family. Classical plant (class III) peroxidase subfamily.</text>
</comment>
<organism evidence="13 14">
    <name type="scientific">Xanthoceras sorbifolium</name>
    <dbReference type="NCBI Taxonomy" id="99658"/>
    <lineage>
        <taxon>Eukaryota</taxon>
        <taxon>Viridiplantae</taxon>
        <taxon>Streptophyta</taxon>
        <taxon>Embryophyta</taxon>
        <taxon>Tracheophyta</taxon>
        <taxon>Spermatophyta</taxon>
        <taxon>Magnoliopsida</taxon>
        <taxon>eudicotyledons</taxon>
        <taxon>Gunneridae</taxon>
        <taxon>Pentapetalae</taxon>
        <taxon>rosids</taxon>
        <taxon>malvids</taxon>
        <taxon>Sapindales</taxon>
        <taxon>Sapindaceae</taxon>
        <taxon>Xanthoceroideae</taxon>
        <taxon>Xanthoceras</taxon>
    </lineage>
</organism>
<proteinExistence type="inferred from homology"/>
<feature type="domain" description="Plant heme peroxidase family profile" evidence="12">
    <location>
        <begin position="22"/>
        <end position="81"/>
    </location>
</feature>
<dbReference type="Gene3D" id="1.10.420.10">
    <property type="entry name" value="Peroxidase, domain 2"/>
    <property type="match status" value="2"/>
</dbReference>
<evidence type="ECO:0000256" key="9">
    <source>
        <dbReference type="ARBA" id="ARBA00023157"/>
    </source>
</evidence>
<keyword evidence="14" id="KW-1185">Reference proteome</keyword>
<keyword evidence="9" id="KW-1015">Disulfide bond</keyword>
<evidence type="ECO:0000256" key="7">
    <source>
        <dbReference type="ARBA" id="ARBA00023002"/>
    </source>
</evidence>
<comment type="cofactor">
    <cofactor evidence="10">
        <name>heme b</name>
        <dbReference type="ChEBI" id="CHEBI:60344"/>
    </cofactor>
    <text evidence="10">Binds 1 heme b (iron(II)-protoporphyrin IX) group per subunit.</text>
</comment>
<name>A0ABQ8IAH6_9ROSI</name>
<evidence type="ECO:0000256" key="6">
    <source>
        <dbReference type="ARBA" id="ARBA00022723"/>
    </source>
</evidence>
<comment type="caution">
    <text evidence="13">The sequence shown here is derived from an EMBL/GenBank/DDBJ whole genome shotgun (WGS) entry which is preliminary data.</text>
</comment>
<dbReference type="InterPro" id="IPR002016">
    <property type="entry name" value="Haem_peroxidase"/>
</dbReference>
<dbReference type="InterPro" id="IPR000823">
    <property type="entry name" value="Peroxidase_pln"/>
</dbReference>
<keyword evidence="11" id="KW-0812">Transmembrane</keyword>
<evidence type="ECO:0000259" key="12">
    <source>
        <dbReference type="PROSITE" id="PS50873"/>
    </source>
</evidence>
<evidence type="ECO:0000256" key="10">
    <source>
        <dbReference type="RuleBase" id="RU362060"/>
    </source>
</evidence>
<feature type="domain" description="Plant heme peroxidase family profile" evidence="12">
    <location>
        <begin position="110"/>
        <end position="409"/>
    </location>
</feature>
<evidence type="ECO:0000256" key="8">
    <source>
        <dbReference type="ARBA" id="ARBA00023004"/>
    </source>
</evidence>
<keyword evidence="10" id="KW-0376">Hydrogen peroxide</keyword>
<dbReference type="PROSITE" id="PS50873">
    <property type="entry name" value="PEROXIDASE_4"/>
    <property type="match status" value="2"/>
</dbReference>
<comment type="cofactor">
    <cofactor evidence="10">
        <name>Ca(2+)</name>
        <dbReference type="ChEBI" id="CHEBI:29108"/>
    </cofactor>
    <text evidence="10">Binds 2 calcium ions per subunit.</text>
</comment>
<evidence type="ECO:0000256" key="11">
    <source>
        <dbReference type="SAM" id="Phobius"/>
    </source>
</evidence>
<comment type="subcellular location">
    <subcellularLocation>
        <location evidence="10">Secreted</location>
    </subcellularLocation>
</comment>
<keyword evidence="11" id="KW-0472">Membrane</keyword>
<dbReference type="CDD" id="cd00693">
    <property type="entry name" value="secretory_peroxidase"/>
    <property type="match status" value="1"/>
</dbReference>
<comment type="catalytic activity">
    <reaction evidence="1 10">
        <text>2 a phenolic donor + H2O2 = 2 a phenolic radical donor + 2 H2O</text>
        <dbReference type="Rhea" id="RHEA:56136"/>
        <dbReference type="ChEBI" id="CHEBI:15377"/>
        <dbReference type="ChEBI" id="CHEBI:16240"/>
        <dbReference type="ChEBI" id="CHEBI:139520"/>
        <dbReference type="ChEBI" id="CHEBI:139521"/>
        <dbReference type="EC" id="1.11.1.7"/>
    </reaction>
</comment>
<keyword evidence="5 10" id="KW-0349">Heme</keyword>
<sequence>MPTYADFLRSKCPNPADPSITGLFQSEAALLTDPIAFKTLKRFQRTNAFFREFSDVMERMGAMAVLTGNEGEIRRQCNKMRAGNGSLFIFMVSLLVLGVFRVSSASTIKGLQMNFYKKSCPDAENIVKQTTRNRVETNPALPAKLIRMHFHDCFIRGCDASVLLDAANNNPAEKDTVPNQTLSGFDVIDDIKTEIENVCPGTVSCADILSLAARDALSFPSNKDMWKVPTGRRDGRISLASEVNGNIPSPFSNFATLQQLFASKGLGINDLVALSGAHTIGVARCATFSRRLYNFTGKGDADPTLDATYADLLRSKCPNLGNPATTVDMDPPTPLSFDKSYFTILLENKGLLQSDATLLTNGFSLATVRRFQGSNSFFGEFAASMKKLGAIGVLTGTDGEIRKQCRVVN</sequence>
<evidence type="ECO:0000256" key="2">
    <source>
        <dbReference type="ARBA" id="ARBA00006873"/>
    </source>
</evidence>
<evidence type="ECO:0000256" key="4">
    <source>
        <dbReference type="ARBA" id="ARBA00022559"/>
    </source>
</evidence>
<dbReference type="Gene3D" id="1.10.520.10">
    <property type="match status" value="2"/>
</dbReference>
<evidence type="ECO:0000313" key="13">
    <source>
        <dbReference type="EMBL" id="KAH7573643.1"/>
    </source>
</evidence>
<keyword evidence="10" id="KW-0106">Calcium</keyword>
<dbReference type="PRINTS" id="PR00458">
    <property type="entry name" value="PEROXIDASE"/>
</dbReference>
<keyword evidence="6 10" id="KW-0479">Metal-binding</keyword>
<keyword evidence="11" id="KW-1133">Transmembrane helix</keyword>
<dbReference type="InterPro" id="IPR033905">
    <property type="entry name" value="Secretory_peroxidase"/>
</dbReference>
<evidence type="ECO:0000256" key="3">
    <source>
        <dbReference type="ARBA" id="ARBA00012313"/>
    </source>
</evidence>
<dbReference type="InterPro" id="IPR019793">
    <property type="entry name" value="Peroxidases_heam-ligand_BS"/>
</dbReference>
<dbReference type="EC" id="1.11.1.7" evidence="3 10"/>
<dbReference type="Pfam" id="PF00141">
    <property type="entry name" value="peroxidase"/>
    <property type="match status" value="1"/>
</dbReference>
<reference evidence="13 14" key="1">
    <citation type="submission" date="2021-02" db="EMBL/GenBank/DDBJ databases">
        <title>Plant Genome Project.</title>
        <authorList>
            <person name="Zhang R.-G."/>
        </authorList>
    </citation>
    <scope>NUCLEOTIDE SEQUENCE [LARGE SCALE GENOMIC DNA]</scope>
    <source>
        <tissue evidence="13">Leaves</tissue>
    </source>
</reference>
<evidence type="ECO:0000256" key="1">
    <source>
        <dbReference type="ARBA" id="ARBA00000189"/>
    </source>
</evidence>
<protein>
    <recommendedName>
        <fullName evidence="3 10">Peroxidase</fullName>
        <ecNumber evidence="3 10">1.11.1.7</ecNumber>
    </recommendedName>
</protein>
<comment type="function">
    <text evidence="10">Removal of H(2)O(2), oxidation of toxic reductants, biosynthesis and degradation of lignin, suberization, auxin catabolism, response to environmental stresses such as wounding, pathogen attack and oxidative stress.</text>
</comment>
<dbReference type="PROSITE" id="PS00435">
    <property type="entry name" value="PEROXIDASE_1"/>
    <property type="match status" value="1"/>
</dbReference>
<dbReference type="SUPFAM" id="SSF48113">
    <property type="entry name" value="Heme-dependent peroxidases"/>
    <property type="match status" value="2"/>
</dbReference>
<dbReference type="PANTHER" id="PTHR31235">
    <property type="entry name" value="PEROXIDASE 25-RELATED"/>
    <property type="match status" value="1"/>
</dbReference>
<feature type="transmembrane region" description="Helical" evidence="11">
    <location>
        <begin position="82"/>
        <end position="100"/>
    </location>
</feature>
<accession>A0ABQ8IAH6</accession>
<dbReference type="Proteomes" id="UP000827721">
    <property type="component" value="Unassembled WGS sequence"/>
</dbReference>
<evidence type="ECO:0000256" key="5">
    <source>
        <dbReference type="ARBA" id="ARBA00022617"/>
    </source>
</evidence>
<gene>
    <name evidence="13" type="ORF">JRO89_XS03G0185300</name>
</gene>
<comment type="similarity">
    <text evidence="2">Belongs to the peroxidase family. Ascorbate peroxidase subfamily.</text>
</comment>
<dbReference type="PRINTS" id="PR00461">
    <property type="entry name" value="PLPEROXIDASE"/>
</dbReference>